<dbReference type="InterPro" id="IPR024519">
    <property type="entry name" value="IAT_beta"/>
</dbReference>
<feature type="domain" description="Right handed beta helix" evidence="3">
    <location>
        <begin position="722"/>
        <end position="885"/>
    </location>
</feature>
<dbReference type="Proteomes" id="UP000320421">
    <property type="component" value="Chromosome"/>
</dbReference>
<dbReference type="EMBL" id="CP036266">
    <property type="protein sequence ID" value="QDT18809.1"/>
    <property type="molecule type" value="Genomic_DNA"/>
</dbReference>
<feature type="domain" description="Inverse autotransporter beta-domain" evidence="2">
    <location>
        <begin position="83"/>
        <end position="179"/>
    </location>
</feature>
<dbReference type="InterPro" id="IPR012334">
    <property type="entry name" value="Pectin_lyas_fold"/>
</dbReference>
<proteinExistence type="predicted"/>
<accession>A0A517PHH8</accession>
<protein>
    <recommendedName>
        <fullName evidence="6">Right handed beta helix domain-containing protein</fullName>
    </recommendedName>
</protein>
<sequence length="1120" mass="117407" precursor="true">MLRHYLAITVLLIASPPPASAAFDPYHLGYEESPGRVSYDATDESYNADVAELFGKHAWFGRFHPHFGYRHELGDTIGRTGGLSSFDLFFPVLEDCNSDWLIFVDAQLLLDDQNNNLGSNLGVGARRYLPGWNQTLGAYVYHDTRDTGLASFQQISGGFEILDDLFETRVNWYVPTGQTQSQWGEELVPGSTFRFVNHQLYTGAITRYYQNALLGADLETGVRVFTGYKTDLRAFGGCYFFQAQNSDAAWGWKSRVETRISDLVALNLSVQHDDIFQTTVNFAVSVQWPSLSGLRDGPAAGLVARDRLGETPERLRSIVVQNRSVEDPNGTPVINPATGNPYYFTHVATGGNSDGSYEDPYATLAKAFADPRTQQGDLIVYDHRDASEAGDFVLAQNTRVLSTGPAQYINSQFGQLQIPDSGSGLIPQINGSFTMHHNTEVTGFNLINGSGPAITANGVGNVLISQNTINSSYAGSAVYLNGLTGPVTFNQSPITATSGTAISIHNTSADVTFTDSTITGTGANAVDILNSSGTIQLGSITATGGTTAVNIDNSTAHITIDELNSTNASNSALAVNQLTGSLEVKQSTIANSGVAGVQLTDSTEITLRNLTINTPASNPTGTSITATGTSNLLVASSSINHAGAGTSVSLTNSSGTVTFDQTPIIKDDGLAVSISGGNADITFTGSDITNTDGEGIDIQNAGGSIQLGTITTTNGAVSANINGGDADITIAELNSDNASTSPLVINNQTGSFTLNGGTFTSIGTAGAQITDSSNVTIQGVTMQTPTTYGIYAQNVNGLNLNGNTIIDVSLDGIYVQNLTGTSSISGNTIRSLLSAFDNAIEVSTSGDASLDIDNNIISSILTIGSNGIDVTTGAGNSTINIRGNQITSVANGFGDAIHFTGNSTGTTNLTISGNTVENTLGIFGDAIDVRYNAGSATTSIVSNTIDSDDLLNLMNGGIYLNLNTTGATETFINQNIVSDDALAGLLNDGIFVDIDRGTNDTIVHVTNNELGGSTDILDDGIQIRMGNSGVSNVAHVQVNDNQIYGLLNFGLNVSVANANTISLQVDGNDTSLLTTLNFLSGLGATTKIEDISNLSSNNSNAIVLLLGLGSYQNTTDWLLP</sequence>
<keyword evidence="1" id="KW-0732">Signal</keyword>
<dbReference type="Pfam" id="PF13229">
    <property type="entry name" value="Beta_helix"/>
    <property type="match status" value="2"/>
</dbReference>
<dbReference type="InterPro" id="IPR038177">
    <property type="entry name" value="IAT_beta_sf"/>
</dbReference>
<dbReference type="Pfam" id="PF11924">
    <property type="entry name" value="IAT_beta"/>
    <property type="match status" value="1"/>
</dbReference>
<name>A0A517PHH8_9PLAN</name>
<dbReference type="RefSeq" id="WP_145180621.1">
    <property type="nucleotide sequence ID" value="NZ_CP036266.1"/>
</dbReference>
<feature type="domain" description="Right handed beta helix" evidence="3">
    <location>
        <begin position="548"/>
        <end position="704"/>
    </location>
</feature>
<feature type="chain" id="PRO_5022016289" description="Right handed beta helix domain-containing protein" evidence="1">
    <location>
        <begin position="22"/>
        <end position="1120"/>
    </location>
</feature>
<evidence type="ECO:0000259" key="3">
    <source>
        <dbReference type="Pfam" id="PF13229"/>
    </source>
</evidence>
<evidence type="ECO:0000259" key="2">
    <source>
        <dbReference type="Pfam" id="PF11924"/>
    </source>
</evidence>
<dbReference type="OrthoDB" id="245699at2"/>
<dbReference type="Gene3D" id="2.40.160.160">
    <property type="entry name" value="Inverse autotransporter, beta-domain"/>
    <property type="match status" value="1"/>
</dbReference>
<gene>
    <name evidence="4" type="ORF">HG66A1_05710</name>
</gene>
<dbReference type="InterPro" id="IPR011050">
    <property type="entry name" value="Pectin_lyase_fold/virulence"/>
</dbReference>
<evidence type="ECO:0000256" key="1">
    <source>
        <dbReference type="SAM" id="SignalP"/>
    </source>
</evidence>
<keyword evidence="5" id="KW-1185">Reference proteome</keyword>
<dbReference type="InterPro" id="IPR039448">
    <property type="entry name" value="Beta_helix"/>
</dbReference>
<dbReference type="SMART" id="SM00710">
    <property type="entry name" value="PbH1"/>
    <property type="match status" value="15"/>
</dbReference>
<evidence type="ECO:0000313" key="4">
    <source>
        <dbReference type="EMBL" id="QDT18809.1"/>
    </source>
</evidence>
<reference evidence="4 5" key="1">
    <citation type="submission" date="2019-02" db="EMBL/GenBank/DDBJ databases">
        <title>Deep-cultivation of Planctomycetes and their phenomic and genomic characterization uncovers novel biology.</title>
        <authorList>
            <person name="Wiegand S."/>
            <person name="Jogler M."/>
            <person name="Boedeker C."/>
            <person name="Pinto D."/>
            <person name="Vollmers J."/>
            <person name="Rivas-Marin E."/>
            <person name="Kohn T."/>
            <person name="Peeters S.H."/>
            <person name="Heuer A."/>
            <person name="Rast P."/>
            <person name="Oberbeckmann S."/>
            <person name="Bunk B."/>
            <person name="Jeske O."/>
            <person name="Meyerdierks A."/>
            <person name="Storesund J.E."/>
            <person name="Kallscheuer N."/>
            <person name="Luecker S."/>
            <person name="Lage O.M."/>
            <person name="Pohl T."/>
            <person name="Merkel B.J."/>
            <person name="Hornburger P."/>
            <person name="Mueller R.-W."/>
            <person name="Bruemmer F."/>
            <person name="Labrenz M."/>
            <person name="Spormann A.M."/>
            <person name="Op den Camp H."/>
            <person name="Overmann J."/>
            <person name="Amann R."/>
            <person name="Jetten M.S.M."/>
            <person name="Mascher T."/>
            <person name="Medema M.H."/>
            <person name="Devos D.P."/>
            <person name="Kaster A.-K."/>
            <person name="Ovreas L."/>
            <person name="Rohde M."/>
            <person name="Galperin M.Y."/>
            <person name="Jogler C."/>
        </authorList>
    </citation>
    <scope>NUCLEOTIDE SEQUENCE [LARGE SCALE GENOMIC DNA]</scope>
    <source>
        <strain evidence="4 5">HG66A1</strain>
    </source>
</reference>
<dbReference type="SUPFAM" id="SSF51126">
    <property type="entry name" value="Pectin lyase-like"/>
    <property type="match status" value="3"/>
</dbReference>
<dbReference type="AlphaFoldDB" id="A0A517PHH8"/>
<evidence type="ECO:0008006" key="6">
    <source>
        <dbReference type="Google" id="ProtNLM"/>
    </source>
</evidence>
<evidence type="ECO:0000313" key="5">
    <source>
        <dbReference type="Proteomes" id="UP000320421"/>
    </source>
</evidence>
<dbReference type="Gene3D" id="2.160.20.10">
    <property type="entry name" value="Single-stranded right-handed beta-helix, Pectin lyase-like"/>
    <property type="match status" value="1"/>
</dbReference>
<dbReference type="InterPro" id="IPR006626">
    <property type="entry name" value="PbH1"/>
</dbReference>
<organism evidence="4 5">
    <name type="scientific">Gimesia chilikensis</name>
    <dbReference type="NCBI Taxonomy" id="2605989"/>
    <lineage>
        <taxon>Bacteria</taxon>
        <taxon>Pseudomonadati</taxon>
        <taxon>Planctomycetota</taxon>
        <taxon>Planctomycetia</taxon>
        <taxon>Planctomycetales</taxon>
        <taxon>Planctomycetaceae</taxon>
        <taxon>Gimesia</taxon>
    </lineage>
</organism>
<feature type="signal peptide" evidence="1">
    <location>
        <begin position="1"/>
        <end position="21"/>
    </location>
</feature>